<organism evidence="2 3">
    <name type="scientific">Stephanodiscus triporus</name>
    <dbReference type="NCBI Taxonomy" id="2934178"/>
    <lineage>
        <taxon>Eukaryota</taxon>
        <taxon>Sar</taxon>
        <taxon>Stramenopiles</taxon>
        <taxon>Ochrophyta</taxon>
        <taxon>Bacillariophyta</taxon>
        <taxon>Coscinodiscophyceae</taxon>
        <taxon>Thalassiosirophycidae</taxon>
        <taxon>Stephanodiscales</taxon>
        <taxon>Stephanodiscaceae</taxon>
        <taxon>Stephanodiscus</taxon>
    </lineage>
</organism>
<dbReference type="Proteomes" id="UP001530315">
    <property type="component" value="Unassembled WGS sequence"/>
</dbReference>
<evidence type="ECO:0000313" key="2">
    <source>
        <dbReference type="EMBL" id="KAL3797295.1"/>
    </source>
</evidence>
<dbReference type="EMBL" id="JALLAZ020000355">
    <property type="protein sequence ID" value="KAL3797295.1"/>
    <property type="molecule type" value="Genomic_DNA"/>
</dbReference>
<protein>
    <submittedName>
        <fullName evidence="2">Uncharacterized protein</fullName>
    </submittedName>
</protein>
<sequence>MNIGRFAAHYRRGANVTCRACVASIVHAGSPIANYLIVKLSPVFRNPLDLCGGGDVITFTDVSETSSPITREFGIWFQQSWVTVVSNDGAYLVQVCQSYPDSVAVDRSWKAARAFQILVFVLFFVNLVVLLCASYSSGPTARNSSCGRLMAPLFLLTAIFQGLTLLFLDSTVCKANPLLHNLGGTIVWPDTCTISTGAKCYISAVVFWIAAAFFSFKEQRALEAESSGMDSDLMDNLIFDENS</sequence>
<accession>A0ABD3QH60</accession>
<keyword evidence="3" id="KW-1185">Reference proteome</keyword>
<evidence type="ECO:0000313" key="3">
    <source>
        <dbReference type="Proteomes" id="UP001530315"/>
    </source>
</evidence>
<name>A0ABD3QH60_9STRA</name>
<reference evidence="2 3" key="1">
    <citation type="submission" date="2024-10" db="EMBL/GenBank/DDBJ databases">
        <title>Updated reference genomes for cyclostephanoid diatoms.</title>
        <authorList>
            <person name="Roberts W.R."/>
            <person name="Alverson A.J."/>
        </authorList>
    </citation>
    <scope>NUCLEOTIDE SEQUENCE [LARGE SCALE GENOMIC DNA]</scope>
    <source>
        <strain evidence="2 3">AJA276-08</strain>
    </source>
</reference>
<feature type="transmembrane region" description="Helical" evidence="1">
    <location>
        <begin position="117"/>
        <end position="137"/>
    </location>
</feature>
<gene>
    <name evidence="2" type="ORF">ACHAW5_009114</name>
</gene>
<evidence type="ECO:0000256" key="1">
    <source>
        <dbReference type="SAM" id="Phobius"/>
    </source>
</evidence>
<keyword evidence="1" id="KW-1133">Transmembrane helix</keyword>
<feature type="transmembrane region" description="Helical" evidence="1">
    <location>
        <begin position="149"/>
        <end position="168"/>
    </location>
</feature>
<keyword evidence="1" id="KW-0472">Membrane</keyword>
<comment type="caution">
    <text evidence="2">The sequence shown here is derived from an EMBL/GenBank/DDBJ whole genome shotgun (WGS) entry which is preliminary data.</text>
</comment>
<proteinExistence type="predicted"/>
<dbReference type="AlphaFoldDB" id="A0ABD3QH60"/>
<keyword evidence="1" id="KW-0812">Transmembrane</keyword>